<reference evidence="2" key="1">
    <citation type="journal article" date="2014" name="Front. Microbiol.">
        <title>High frequency of phylogenetically diverse reductive dehalogenase-homologous genes in deep subseafloor sedimentary metagenomes.</title>
        <authorList>
            <person name="Kawai M."/>
            <person name="Futagami T."/>
            <person name="Toyoda A."/>
            <person name="Takaki Y."/>
            <person name="Nishi S."/>
            <person name="Hori S."/>
            <person name="Arai W."/>
            <person name="Tsubouchi T."/>
            <person name="Morono Y."/>
            <person name="Uchiyama I."/>
            <person name="Ito T."/>
            <person name="Fujiyama A."/>
            <person name="Inagaki F."/>
            <person name="Takami H."/>
        </authorList>
    </citation>
    <scope>NUCLEOTIDE SEQUENCE</scope>
    <source>
        <strain evidence="2">Expedition CK06-06</strain>
    </source>
</reference>
<name>X0T6N7_9ZZZZ</name>
<comment type="caution">
    <text evidence="2">The sequence shown here is derived from an EMBL/GenBank/DDBJ whole genome shotgun (WGS) entry which is preliminary data.</text>
</comment>
<dbReference type="InterPro" id="IPR025164">
    <property type="entry name" value="Toastrack_DUF4097"/>
</dbReference>
<accession>X0T6N7</accession>
<evidence type="ECO:0000259" key="1">
    <source>
        <dbReference type="Pfam" id="PF13349"/>
    </source>
</evidence>
<feature type="domain" description="DUF4097" evidence="1">
    <location>
        <begin position="79"/>
        <end position="221"/>
    </location>
</feature>
<feature type="non-terminal residue" evidence="2">
    <location>
        <position position="1"/>
    </location>
</feature>
<proteinExistence type="predicted"/>
<organism evidence="2">
    <name type="scientific">marine sediment metagenome</name>
    <dbReference type="NCBI Taxonomy" id="412755"/>
    <lineage>
        <taxon>unclassified sequences</taxon>
        <taxon>metagenomes</taxon>
        <taxon>ecological metagenomes</taxon>
    </lineage>
</organism>
<gene>
    <name evidence="2" type="ORF">S01H1_17406</name>
</gene>
<evidence type="ECO:0000313" key="2">
    <source>
        <dbReference type="EMBL" id="GAF71755.1"/>
    </source>
</evidence>
<sequence>EDYVDVHALKQTKKDRDELDLVSIEVTVNGTMRIETVQSRRSEDDSFFGRVFGKIYRKWPKVSVEYTIKLPKSSILARVSTVNGNVELHGTRGGTSVHTTNGKISVRETEGYVDAKITNGSISITDGATVRSAKSTNGNITATISEELAENVDISTVNGSVDLYLPSDINADVDLKTVNGGISAGGLRMIVDSISKRHFTGTLGSGGKTINVSTVNGSVSLHKE</sequence>
<dbReference type="Pfam" id="PF13349">
    <property type="entry name" value="DUF4097"/>
    <property type="match status" value="1"/>
</dbReference>
<dbReference type="EMBL" id="BARS01009232">
    <property type="protein sequence ID" value="GAF71755.1"/>
    <property type="molecule type" value="Genomic_DNA"/>
</dbReference>
<dbReference type="AlphaFoldDB" id="X0T6N7"/>
<protein>
    <recommendedName>
        <fullName evidence="1">DUF4097 domain-containing protein</fullName>
    </recommendedName>
</protein>